<dbReference type="Proteomes" id="UP000631421">
    <property type="component" value="Unassembled WGS sequence"/>
</dbReference>
<reference evidence="1" key="1">
    <citation type="journal article" date="2015" name="ISME J.">
        <title>Draft Genome Sequence of Streptomyces incarnatus NRRL8089, which Produces the Nucleoside Antibiotic Sinefungin.</title>
        <authorList>
            <person name="Oshima K."/>
            <person name="Hattori M."/>
            <person name="Shimizu H."/>
            <person name="Fukuda K."/>
            <person name="Nemoto M."/>
            <person name="Inagaki K."/>
            <person name="Tamura T."/>
        </authorList>
    </citation>
    <scope>NUCLEOTIDE SEQUENCE</scope>
    <source>
        <strain evidence="1">FACHB-1277</strain>
    </source>
</reference>
<comment type="caution">
    <text evidence="1">The sequence shown here is derived from an EMBL/GenBank/DDBJ whole genome shotgun (WGS) entry which is preliminary data.</text>
</comment>
<reference evidence="1" key="2">
    <citation type="submission" date="2020-08" db="EMBL/GenBank/DDBJ databases">
        <authorList>
            <person name="Chen M."/>
            <person name="Teng W."/>
            <person name="Zhao L."/>
            <person name="Hu C."/>
            <person name="Zhou Y."/>
            <person name="Han B."/>
            <person name="Song L."/>
            <person name="Shu W."/>
        </authorList>
    </citation>
    <scope>NUCLEOTIDE SEQUENCE</scope>
    <source>
        <strain evidence="1">FACHB-1277</strain>
    </source>
</reference>
<name>A0A926UNX8_9CYAN</name>
<dbReference type="Pfam" id="PF08869">
    <property type="entry name" value="XisI"/>
    <property type="match status" value="1"/>
</dbReference>
<evidence type="ECO:0000313" key="2">
    <source>
        <dbReference type="Proteomes" id="UP000631421"/>
    </source>
</evidence>
<dbReference type="InterPro" id="IPR035943">
    <property type="entry name" value="XisI-like_sf"/>
</dbReference>
<protein>
    <submittedName>
        <fullName evidence="1">XisI protein</fullName>
    </submittedName>
</protein>
<sequence length="113" mass="12974">MSKPVDYSQILKKVVYDATIHQPSIQPIKLYPVCDLESGQFVVLATGFDKQKWVDFVVFHARLIEKDNSDRQVIIEEDNFEEGLVNTLIEAGIKKEDIITSWQANSYSIDLQK</sequence>
<organism evidence="1 2">
    <name type="scientific">Pseudanabaena cinerea FACHB-1277</name>
    <dbReference type="NCBI Taxonomy" id="2949581"/>
    <lineage>
        <taxon>Bacteria</taxon>
        <taxon>Bacillati</taxon>
        <taxon>Cyanobacteriota</taxon>
        <taxon>Cyanophyceae</taxon>
        <taxon>Pseudanabaenales</taxon>
        <taxon>Pseudanabaenaceae</taxon>
        <taxon>Pseudanabaena</taxon>
        <taxon>Pseudanabaena cinerea</taxon>
    </lineage>
</organism>
<dbReference type="Gene3D" id="3.30.310.110">
    <property type="entry name" value="XisI-like"/>
    <property type="match status" value="1"/>
</dbReference>
<dbReference type="EMBL" id="JACJPY010000001">
    <property type="protein sequence ID" value="MBD2148599.1"/>
    <property type="molecule type" value="Genomic_DNA"/>
</dbReference>
<gene>
    <name evidence="1" type="ORF">H6F44_00420</name>
</gene>
<dbReference type="AlphaFoldDB" id="A0A926UNX8"/>
<keyword evidence="2" id="KW-1185">Reference proteome</keyword>
<dbReference type="InterPro" id="IPR014968">
    <property type="entry name" value="XisI"/>
</dbReference>
<proteinExistence type="predicted"/>
<dbReference type="RefSeq" id="WP_190348941.1">
    <property type="nucleotide sequence ID" value="NZ_JACJPY010000001.1"/>
</dbReference>
<dbReference type="SUPFAM" id="SSF143847">
    <property type="entry name" value="XisI-like"/>
    <property type="match status" value="1"/>
</dbReference>
<evidence type="ECO:0000313" key="1">
    <source>
        <dbReference type="EMBL" id="MBD2148599.1"/>
    </source>
</evidence>
<accession>A0A926UNX8</accession>